<sequence>MTVKILCDTSADLNLPTDQTIYDKYNIGTFPMHVIFGTNDYRELVDIKTSEFRKKIYETDVHPTTSQPTQFDILTQFEKFGKDYDEIISFHISSKLSGSYANAKIAKKMYEKSNKEHAKVYLVDSLLASSAFGLVVIKAAKLAEEGLSGQEIVDKINDWKKNNIVVYFTVENLEWLYRGGRLSKTKYYLGSMLNKKPVLTLVDGEIVSAKTVTGIEKTFDTIIDLAFKRFPEVEQERIMYNIIEFDYKDVVDDVIQKTKNKYPNAKEGKVFEMGGTIAAHTGPKTLGFIVTKDFEF</sequence>
<dbReference type="Gene3D" id="3.30.1180.10">
    <property type="match status" value="1"/>
</dbReference>
<dbReference type="NCBIfam" id="TIGR00762">
    <property type="entry name" value="DegV"/>
    <property type="match status" value="1"/>
</dbReference>
<dbReference type="GO" id="GO:0008289">
    <property type="term" value="F:lipid binding"/>
    <property type="evidence" value="ECO:0007669"/>
    <property type="project" value="UniProtKB-KW"/>
</dbReference>
<dbReference type="AlphaFoldDB" id="A0A9Y1BKP4"/>
<dbReference type="EMBL" id="CP084166">
    <property type="protein sequence ID" value="UJG40803.1"/>
    <property type="molecule type" value="Genomic_DNA"/>
</dbReference>
<dbReference type="SUPFAM" id="SSF82549">
    <property type="entry name" value="DAK1/DegV-like"/>
    <property type="match status" value="1"/>
</dbReference>
<dbReference type="PANTHER" id="PTHR33434">
    <property type="entry name" value="DEGV DOMAIN-CONTAINING PROTEIN DR_1986-RELATED"/>
    <property type="match status" value="1"/>
</dbReference>
<keyword evidence="1" id="KW-0446">Lipid-binding</keyword>
<dbReference type="PANTHER" id="PTHR33434:SF2">
    <property type="entry name" value="FATTY ACID-BINDING PROTEIN TM_1468"/>
    <property type="match status" value="1"/>
</dbReference>
<reference evidence="2" key="1">
    <citation type="journal article" date="2022" name="Nat. Microbiol.">
        <title>Unique mobile elements and scalable gene flow at the prokaryote-eukaryote boundary revealed by circularized Asgard archaea genomes.</title>
        <authorList>
            <person name="Wu F."/>
            <person name="Speth D.R."/>
            <person name="Philosof A."/>
            <person name="Cremiere A."/>
            <person name="Narayanan A."/>
            <person name="Barco R.A."/>
            <person name="Connon S.A."/>
            <person name="Amend J.P."/>
            <person name="Antoshechkin I.A."/>
            <person name="Orphan V.J."/>
        </authorList>
    </citation>
    <scope>NUCLEOTIDE SEQUENCE</scope>
    <source>
        <strain evidence="2">PM71</strain>
    </source>
</reference>
<name>A0A9Y1BKP4_9ARCH</name>
<proteinExistence type="predicted"/>
<organism evidence="2">
    <name type="scientific">Candidatus Heimdallarchaeum aukensis</name>
    <dbReference type="NCBI Taxonomy" id="2876573"/>
    <lineage>
        <taxon>Archaea</taxon>
        <taxon>Promethearchaeati</taxon>
        <taxon>Candidatus Heimdallarchaeota</taxon>
        <taxon>Candidatus Heimdallarchaeia (ex Rinke et al. 2021) (nom. nud.)</taxon>
        <taxon>Candidatus Heimdallarchaeales</taxon>
        <taxon>Candidatus Heimdallarchaeaceae</taxon>
        <taxon>Candidatus Heimdallarchaeum</taxon>
    </lineage>
</organism>
<dbReference type="Proteomes" id="UP001201020">
    <property type="component" value="Chromosome"/>
</dbReference>
<gene>
    <name evidence="2" type="ORF">K9W45_13320</name>
</gene>
<dbReference type="Pfam" id="PF02645">
    <property type="entry name" value="DegV"/>
    <property type="match status" value="1"/>
</dbReference>
<evidence type="ECO:0000256" key="1">
    <source>
        <dbReference type="ARBA" id="ARBA00023121"/>
    </source>
</evidence>
<evidence type="ECO:0000313" key="2">
    <source>
        <dbReference type="EMBL" id="UJG40803.1"/>
    </source>
</evidence>
<dbReference type="InterPro" id="IPR043168">
    <property type="entry name" value="DegV_C"/>
</dbReference>
<dbReference type="Gene3D" id="3.40.50.10170">
    <property type="match status" value="1"/>
</dbReference>
<protein>
    <submittedName>
        <fullName evidence="2">DegV family protein</fullName>
    </submittedName>
</protein>
<dbReference type="PROSITE" id="PS51482">
    <property type="entry name" value="DEGV"/>
    <property type="match status" value="1"/>
</dbReference>
<accession>A0A9Y1BKP4</accession>
<dbReference type="InterPro" id="IPR003797">
    <property type="entry name" value="DegV"/>
</dbReference>
<dbReference type="InterPro" id="IPR050270">
    <property type="entry name" value="DegV_domain_contain"/>
</dbReference>